<reference evidence="2" key="1">
    <citation type="submission" date="2018-05" db="EMBL/GenBank/DDBJ databases">
        <title>Draft genome of Mucuna pruriens seed.</title>
        <authorList>
            <person name="Nnadi N.E."/>
            <person name="Vos R."/>
            <person name="Hasami M.H."/>
            <person name="Devisetty U.K."/>
            <person name="Aguiy J.C."/>
        </authorList>
    </citation>
    <scope>NUCLEOTIDE SEQUENCE [LARGE SCALE GENOMIC DNA]</scope>
    <source>
        <strain evidence="2">JCA_2017</strain>
    </source>
</reference>
<protein>
    <submittedName>
        <fullName evidence="2">Uncharacterized protein</fullName>
    </submittedName>
</protein>
<sequence length="200" mass="22473">MENQLTKLTSLVRQLVVRQHQQSTQRVYGICTSVEHPTDMYPTLRQPYPNRPYNSQQFQRKPYQPNPNQGQYTAQKFRPIGSMPVPNQSSYQQPVSKYQVPSFRQQSQQLANIVSQMRSGNIPSQIVPDPKGGGGVGVVMLRSGRELPYQSTPQPNPRLANAKSESGDDSQVQQLARSVPLPFPTQTVPTKRTCWSYSGG</sequence>
<dbReference type="EMBL" id="QJKJ01002396">
    <property type="protein sequence ID" value="RDY03058.1"/>
    <property type="molecule type" value="Genomic_DNA"/>
</dbReference>
<evidence type="ECO:0000256" key="1">
    <source>
        <dbReference type="SAM" id="MobiDB-lite"/>
    </source>
</evidence>
<feature type="non-terminal residue" evidence="2">
    <location>
        <position position="1"/>
    </location>
</feature>
<comment type="caution">
    <text evidence="2">The sequence shown here is derived from an EMBL/GenBank/DDBJ whole genome shotgun (WGS) entry which is preliminary data.</text>
</comment>
<name>A0A371HJT0_MUCPR</name>
<proteinExistence type="predicted"/>
<dbReference type="AlphaFoldDB" id="A0A371HJT0"/>
<feature type="region of interest" description="Disordered" evidence="1">
    <location>
        <begin position="40"/>
        <end position="69"/>
    </location>
</feature>
<keyword evidence="3" id="KW-1185">Reference proteome</keyword>
<feature type="region of interest" description="Disordered" evidence="1">
    <location>
        <begin position="147"/>
        <end position="184"/>
    </location>
</feature>
<gene>
    <name evidence="2" type="ORF">CR513_13401</name>
</gene>
<evidence type="ECO:0000313" key="3">
    <source>
        <dbReference type="Proteomes" id="UP000257109"/>
    </source>
</evidence>
<evidence type="ECO:0000313" key="2">
    <source>
        <dbReference type="EMBL" id="RDY03058.1"/>
    </source>
</evidence>
<dbReference type="OrthoDB" id="999762at2759"/>
<accession>A0A371HJT0</accession>
<dbReference type="Proteomes" id="UP000257109">
    <property type="component" value="Unassembled WGS sequence"/>
</dbReference>
<organism evidence="2 3">
    <name type="scientific">Mucuna pruriens</name>
    <name type="common">Velvet bean</name>
    <name type="synonym">Dolichos pruriens</name>
    <dbReference type="NCBI Taxonomy" id="157652"/>
    <lineage>
        <taxon>Eukaryota</taxon>
        <taxon>Viridiplantae</taxon>
        <taxon>Streptophyta</taxon>
        <taxon>Embryophyta</taxon>
        <taxon>Tracheophyta</taxon>
        <taxon>Spermatophyta</taxon>
        <taxon>Magnoliopsida</taxon>
        <taxon>eudicotyledons</taxon>
        <taxon>Gunneridae</taxon>
        <taxon>Pentapetalae</taxon>
        <taxon>rosids</taxon>
        <taxon>fabids</taxon>
        <taxon>Fabales</taxon>
        <taxon>Fabaceae</taxon>
        <taxon>Papilionoideae</taxon>
        <taxon>50 kb inversion clade</taxon>
        <taxon>NPAAA clade</taxon>
        <taxon>indigoferoid/millettioid clade</taxon>
        <taxon>Phaseoleae</taxon>
        <taxon>Mucuna</taxon>
    </lineage>
</organism>